<keyword evidence="8" id="KW-0862">Zinc</keyword>
<proteinExistence type="predicted"/>
<evidence type="ECO:0000256" key="7">
    <source>
        <dbReference type="ARBA" id="ARBA00022786"/>
    </source>
</evidence>
<evidence type="ECO:0000256" key="4">
    <source>
        <dbReference type="ARBA" id="ARBA00022692"/>
    </source>
</evidence>
<evidence type="ECO:0000256" key="10">
    <source>
        <dbReference type="ARBA" id="ARBA00023136"/>
    </source>
</evidence>
<keyword evidence="5" id="KW-0479">Metal-binding</keyword>
<sequence length="118" mass="13539">MLLVKTIFFGDLHSSEIRKLAERLINYVISKGTFLPLVVPPTLYQAGLWSTWLAVLCFLKMFQALARDRLERLNASPSATPWSYFRVYCALLLVFSANLLWVYLVTAANWCQHVTNLV</sequence>
<keyword evidence="10 11" id="KW-0472">Membrane</keyword>
<evidence type="ECO:0000256" key="5">
    <source>
        <dbReference type="ARBA" id="ARBA00022723"/>
    </source>
</evidence>
<dbReference type="PANTHER" id="PTHR15067">
    <property type="entry name" value="E3 UBIQUITIN-PROTEIN LIGASE RNF8"/>
    <property type="match status" value="1"/>
</dbReference>
<comment type="caution">
    <text evidence="13">The sequence shown here is derived from an EMBL/GenBank/DDBJ whole genome shotgun (WGS) entry which is preliminary data.</text>
</comment>
<dbReference type="PANTHER" id="PTHR15067:SF4">
    <property type="entry name" value="E3 UBIQUITIN-PROTEIN LIGASE RNF8"/>
    <property type="match status" value="1"/>
</dbReference>
<evidence type="ECO:0000256" key="2">
    <source>
        <dbReference type="ARBA" id="ARBA00004906"/>
    </source>
</evidence>
<keyword evidence="6" id="KW-0863">Zinc-finger</keyword>
<dbReference type="Proteomes" id="UP000823775">
    <property type="component" value="Unassembled WGS sequence"/>
</dbReference>
<feature type="transmembrane region" description="Helical" evidence="11">
    <location>
        <begin position="83"/>
        <end position="104"/>
    </location>
</feature>
<evidence type="ECO:0000256" key="3">
    <source>
        <dbReference type="ARBA" id="ARBA00022679"/>
    </source>
</evidence>
<gene>
    <name evidence="13" type="primary">RIN2</name>
    <name evidence="13" type="ORF">HAX54_018513</name>
</gene>
<protein>
    <submittedName>
        <fullName evidence="13">E3 ubiquitin protein ligase rin2</fullName>
    </submittedName>
</protein>
<accession>A0ABS8UPH4</accession>
<evidence type="ECO:0000256" key="9">
    <source>
        <dbReference type="ARBA" id="ARBA00022989"/>
    </source>
</evidence>
<keyword evidence="14" id="KW-1185">Reference proteome</keyword>
<dbReference type="InterPro" id="IPR057992">
    <property type="entry name" value="TPR_SYVN1_N"/>
</dbReference>
<evidence type="ECO:0000313" key="14">
    <source>
        <dbReference type="Proteomes" id="UP000823775"/>
    </source>
</evidence>
<reference evidence="13 14" key="1">
    <citation type="journal article" date="2021" name="BMC Genomics">
        <title>Datura genome reveals duplications of psychoactive alkaloid biosynthetic genes and high mutation rate following tissue culture.</title>
        <authorList>
            <person name="Rajewski A."/>
            <person name="Carter-House D."/>
            <person name="Stajich J."/>
            <person name="Litt A."/>
        </authorList>
    </citation>
    <scope>NUCLEOTIDE SEQUENCE [LARGE SCALE GENOMIC DNA]</scope>
    <source>
        <strain evidence="13">AR-01</strain>
    </source>
</reference>
<keyword evidence="7" id="KW-0833">Ubl conjugation pathway</keyword>
<comment type="pathway">
    <text evidence="2">Protein modification; protein ubiquitination.</text>
</comment>
<keyword evidence="4 11" id="KW-0812">Transmembrane</keyword>
<evidence type="ECO:0000256" key="6">
    <source>
        <dbReference type="ARBA" id="ARBA00022771"/>
    </source>
</evidence>
<evidence type="ECO:0000256" key="1">
    <source>
        <dbReference type="ARBA" id="ARBA00004370"/>
    </source>
</evidence>
<keyword evidence="9 11" id="KW-1133">Transmembrane helix</keyword>
<feature type="transmembrane region" description="Helical" evidence="11">
    <location>
        <begin position="43"/>
        <end position="62"/>
    </location>
</feature>
<comment type="subcellular location">
    <subcellularLocation>
        <location evidence="1">Membrane</location>
    </subcellularLocation>
</comment>
<keyword evidence="3" id="KW-0808">Transferase</keyword>
<evidence type="ECO:0000256" key="11">
    <source>
        <dbReference type="SAM" id="Phobius"/>
    </source>
</evidence>
<name>A0ABS8UPH4_DATST</name>
<feature type="domain" description="E3 ubiquitin-protein ligase synoviolin-like TPR repeats" evidence="12">
    <location>
        <begin position="3"/>
        <end position="106"/>
    </location>
</feature>
<evidence type="ECO:0000313" key="13">
    <source>
        <dbReference type="EMBL" id="MCD9560073.1"/>
    </source>
</evidence>
<dbReference type="Pfam" id="PF25563">
    <property type="entry name" value="TPR_SYVN1_N"/>
    <property type="match status" value="1"/>
</dbReference>
<organism evidence="13 14">
    <name type="scientific">Datura stramonium</name>
    <name type="common">Jimsonweed</name>
    <name type="synonym">Common thornapple</name>
    <dbReference type="NCBI Taxonomy" id="4076"/>
    <lineage>
        <taxon>Eukaryota</taxon>
        <taxon>Viridiplantae</taxon>
        <taxon>Streptophyta</taxon>
        <taxon>Embryophyta</taxon>
        <taxon>Tracheophyta</taxon>
        <taxon>Spermatophyta</taxon>
        <taxon>Magnoliopsida</taxon>
        <taxon>eudicotyledons</taxon>
        <taxon>Gunneridae</taxon>
        <taxon>Pentapetalae</taxon>
        <taxon>asterids</taxon>
        <taxon>lamiids</taxon>
        <taxon>Solanales</taxon>
        <taxon>Solanaceae</taxon>
        <taxon>Solanoideae</taxon>
        <taxon>Datureae</taxon>
        <taxon>Datura</taxon>
    </lineage>
</organism>
<evidence type="ECO:0000259" key="12">
    <source>
        <dbReference type="Pfam" id="PF25563"/>
    </source>
</evidence>
<dbReference type="EMBL" id="JACEIK010002260">
    <property type="protein sequence ID" value="MCD9560073.1"/>
    <property type="molecule type" value="Genomic_DNA"/>
</dbReference>
<evidence type="ECO:0000256" key="8">
    <source>
        <dbReference type="ARBA" id="ARBA00022833"/>
    </source>
</evidence>